<feature type="domain" description="Ionotropic glutamate receptor C-terminal" evidence="12">
    <location>
        <begin position="378"/>
        <end position="626"/>
    </location>
</feature>
<evidence type="ECO:0000256" key="9">
    <source>
        <dbReference type="SAM" id="MobiDB-lite"/>
    </source>
</evidence>
<feature type="transmembrane region" description="Helical" evidence="10">
    <location>
        <begin position="619"/>
        <end position="639"/>
    </location>
</feature>
<feature type="compositionally biased region" description="Polar residues" evidence="9">
    <location>
        <begin position="76"/>
        <end position="85"/>
    </location>
</feature>
<name>A0A9N9WVJ4_9DIPT</name>
<evidence type="ECO:0000259" key="12">
    <source>
        <dbReference type="Pfam" id="PF00060"/>
    </source>
</evidence>
<keyword evidence="7" id="KW-0675">Receptor</keyword>
<keyword evidence="6 10" id="KW-0472">Membrane</keyword>
<keyword evidence="14" id="KW-1185">Reference proteome</keyword>
<keyword evidence="11" id="KW-0732">Signal</keyword>
<dbReference type="InterPro" id="IPR052192">
    <property type="entry name" value="Insect_Ionotropic_Sensory_Rcpt"/>
</dbReference>
<feature type="transmembrane region" description="Helical" evidence="10">
    <location>
        <begin position="438"/>
        <end position="455"/>
    </location>
</feature>
<protein>
    <recommendedName>
        <fullName evidence="12">Ionotropic glutamate receptor C-terminal domain-containing protein</fullName>
    </recommendedName>
</protein>
<dbReference type="PANTHER" id="PTHR42643">
    <property type="entry name" value="IONOTROPIC RECEPTOR 20A-RELATED"/>
    <property type="match status" value="1"/>
</dbReference>
<dbReference type="EMBL" id="OU895880">
    <property type="protein sequence ID" value="CAG9810906.1"/>
    <property type="molecule type" value="Genomic_DNA"/>
</dbReference>
<reference evidence="13" key="2">
    <citation type="submission" date="2022-10" db="EMBL/GenBank/DDBJ databases">
        <authorList>
            <consortium name="ENA_rothamsted_submissions"/>
            <consortium name="culmorum"/>
            <person name="King R."/>
        </authorList>
    </citation>
    <scope>NUCLEOTIDE SEQUENCE</scope>
</reference>
<dbReference type="Pfam" id="PF00060">
    <property type="entry name" value="Lig_chan"/>
    <property type="match status" value="1"/>
</dbReference>
<gene>
    <name evidence="13" type="ORF">CHIRRI_LOCUS13718</name>
</gene>
<evidence type="ECO:0000256" key="3">
    <source>
        <dbReference type="ARBA" id="ARBA00022475"/>
    </source>
</evidence>
<dbReference type="Gene3D" id="1.10.287.70">
    <property type="match status" value="1"/>
</dbReference>
<evidence type="ECO:0000256" key="8">
    <source>
        <dbReference type="ARBA" id="ARBA00023180"/>
    </source>
</evidence>
<evidence type="ECO:0000256" key="6">
    <source>
        <dbReference type="ARBA" id="ARBA00023136"/>
    </source>
</evidence>
<evidence type="ECO:0000256" key="2">
    <source>
        <dbReference type="ARBA" id="ARBA00008685"/>
    </source>
</evidence>
<comment type="similarity">
    <text evidence="2">Belongs to the glutamate-gated ion channel (TC 1.A.10.1) family.</text>
</comment>
<keyword evidence="3" id="KW-1003">Cell membrane</keyword>
<feature type="transmembrane region" description="Helical" evidence="10">
    <location>
        <begin position="408"/>
        <end position="426"/>
    </location>
</feature>
<evidence type="ECO:0000313" key="14">
    <source>
        <dbReference type="Proteomes" id="UP001153620"/>
    </source>
</evidence>
<accession>A0A9N9WVJ4</accession>
<evidence type="ECO:0000256" key="4">
    <source>
        <dbReference type="ARBA" id="ARBA00022692"/>
    </source>
</evidence>
<dbReference type="AlphaFoldDB" id="A0A9N9WVJ4"/>
<dbReference type="Proteomes" id="UP001153620">
    <property type="component" value="Chromosome 4"/>
</dbReference>
<evidence type="ECO:0000256" key="7">
    <source>
        <dbReference type="ARBA" id="ARBA00023170"/>
    </source>
</evidence>
<dbReference type="GO" id="GO:0050906">
    <property type="term" value="P:detection of stimulus involved in sensory perception"/>
    <property type="evidence" value="ECO:0007669"/>
    <property type="project" value="UniProtKB-ARBA"/>
</dbReference>
<feature type="region of interest" description="Disordered" evidence="9">
    <location>
        <begin position="66"/>
        <end position="85"/>
    </location>
</feature>
<evidence type="ECO:0000313" key="13">
    <source>
        <dbReference type="EMBL" id="CAG9810906.1"/>
    </source>
</evidence>
<evidence type="ECO:0000256" key="10">
    <source>
        <dbReference type="SAM" id="Phobius"/>
    </source>
</evidence>
<feature type="signal peptide" evidence="11">
    <location>
        <begin position="1"/>
        <end position="20"/>
    </location>
</feature>
<keyword evidence="4 10" id="KW-0812">Transmembrane</keyword>
<dbReference type="GO" id="GO:0005886">
    <property type="term" value="C:plasma membrane"/>
    <property type="evidence" value="ECO:0007669"/>
    <property type="project" value="UniProtKB-SubCell"/>
</dbReference>
<feature type="chain" id="PRO_5040366341" description="Ionotropic glutamate receptor C-terminal domain-containing protein" evidence="11">
    <location>
        <begin position="21"/>
        <end position="697"/>
    </location>
</feature>
<evidence type="ECO:0000256" key="1">
    <source>
        <dbReference type="ARBA" id="ARBA00004651"/>
    </source>
</evidence>
<keyword evidence="8" id="KW-0325">Glycoprotein</keyword>
<evidence type="ECO:0000256" key="5">
    <source>
        <dbReference type="ARBA" id="ARBA00022989"/>
    </source>
</evidence>
<proteinExistence type="inferred from homology"/>
<dbReference type="InterPro" id="IPR001320">
    <property type="entry name" value="Iontro_rcpt_C"/>
</dbReference>
<keyword evidence="5 10" id="KW-1133">Transmembrane helix</keyword>
<evidence type="ECO:0000256" key="11">
    <source>
        <dbReference type="SAM" id="SignalP"/>
    </source>
</evidence>
<dbReference type="PANTHER" id="PTHR42643:SF30">
    <property type="entry name" value="IONOTROPIC RECEPTOR 40A-RELATED"/>
    <property type="match status" value="1"/>
</dbReference>
<comment type="subcellular location">
    <subcellularLocation>
        <location evidence="1">Cell membrane</location>
        <topology evidence="1">Multi-pass membrane protein</topology>
    </subcellularLocation>
</comment>
<reference evidence="13" key="1">
    <citation type="submission" date="2022-01" db="EMBL/GenBank/DDBJ databases">
        <authorList>
            <person name="King R."/>
        </authorList>
    </citation>
    <scope>NUCLEOTIDE SEQUENCE</scope>
</reference>
<dbReference type="GO" id="GO:0015276">
    <property type="term" value="F:ligand-gated monoatomic ion channel activity"/>
    <property type="evidence" value="ECO:0007669"/>
    <property type="project" value="InterPro"/>
</dbReference>
<dbReference type="OrthoDB" id="6506757at2759"/>
<sequence>MSSLKTLLQLLLIISHYSEAKLEAITDNKENLAASAAIHDVVDVFFVNPGILVEIFVFHRENEDNFDENSEENNSRPSTKDVNSPKYQEVAHKFLSKSTNFTYRLSTNQTKYVNVQLYAARKSIIFFINSCADFLHIHYEFIPFNRYIRPTKFLVYIENCSFNYLTTNLEKLIQLQRLSMRKGAIENFEYLLINDKSLLYLTSIEWFSPTICNRAHLKVINTFNKSTQKWNRKLENHKKFQNFHGCELVMLLYKRTGGEKLGTYEIDSHTKSIIPVGLTPTIFRMIAKKFNFRPDFQAGKLHKPMTIFHSSNGVTLDHVNGSYKHPDVCFEVIRFKQMNSMFAQTTVSFLEVCDIILVTPGELYSSFEKLFLPFDDWTWQLIVITFVTAFVAIFVINRLPKIFQTTIYGENVTTPVLNVVSSFFGISQVKLPDKNFPRFILTMFVMFCLIFRTCYQSKLFEFMTSEPRRAPPKSIEDLVDRNYTMYVALDFAAGEPLTANENWPNIKTVDIFEYSNIFKTQSQNSSARIAMTMQSMMLDHYESVTGDAKFWLQIPDTSVQVSQIGFSMFANNFFLQGLNQVTEQLVASGIMCKIVEEVMGSKRKFVKTSEPQTLSIENLGFGFIIWISFCGYCVLIFMLELTIGSFVKLFVDSETFENGCARNWIRMKMEIVLRLTKRIFKQLRKIWSRLMQLVGKN</sequence>
<organism evidence="13 14">
    <name type="scientific">Chironomus riparius</name>
    <dbReference type="NCBI Taxonomy" id="315576"/>
    <lineage>
        <taxon>Eukaryota</taxon>
        <taxon>Metazoa</taxon>
        <taxon>Ecdysozoa</taxon>
        <taxon>Arthropoda</taxon>
        <taxon>Hexapoda</taxon>
        <taxon>Insecta</taxon>
        <taxon>Pterygota</taxon>
        <taxon>Neoptera</taxon>
        <taxon>Endopterygota</taxon>
        <taxon>Diptera</taxon>
        <taxon>Nematocera</taxon>
        <taxon>Chironomoidea</taxon>
        <taxon>Chironomidae</taxon>
        <taxon>Chironominae</taxon>
        <taxon>Chironomus</taxon>
    </lineage>
</organism>
<feature type="transmembrane region" description="Helical" evidence="10">
    <location>
        <begin position="377"/>
        <end position="396"/>
    </location>
</feature>